<keyword evidence="2" id="KW-1185">Reference proteome</keyword>
<reference evidence="2" key="1">
    <citation type="submission" date="2024-06" db="EMBL/GenBank/DDBJ databases">
        <title>Multi-omics analyses provide insights into the biosynthesis of the anticancer antibiotic pleurotin in Hohenbuehelia grisea.</title>
        <authorList>
            <person name="Weaver J.A."/>
            <person name="Alberti F."/>
        </authorList>
    </citation>
    <scope>NUCLEOTIDE SEQUENCE [LARGE SCALE GENOMIC DNA]</scope>
    <source>
        <strain evidence="2">T-177</strain>
    </source>
</reference>
<name>A0ABR3JE54_9AGAR</name>
<comment type="caution">
    <text evidence="1">The sequence shown here is derived from an EMBL/GenBank/DDBJ whole genome shotgun (WGS) entry which is preliminary data.</text>
</comment>
<proteinExistence type="predicted"/>
<evidence type="ECO:0000313" key="1">
    <source>
        <dbReference type="EMBL" id="KAL0953698.1"/>
    </source>
</evidence>
<protein>
    <submittedName>
        <fullName evidence="1">Uncharacterized protein</fullName>
    </submittedName>
</protein>
<dbReference type="EMBL" id="JASNQZ010000008">
    <property type="protein sequence ID" value="KAL0953698.1"/>
    <property type="molecule type" value="Genomic_DNA"/>
</dbReference>
<gene>
    <name evidence="1" type="ORF">HGRIS_004892</name>
</gene>
<sequence length="88" mass="10189">MSSRVYATDVSFAYTHAPESCRTRTPSITRTLGVRYLERQLVQAWKSVTRATRKKQNRVSVLPGEFVFVTSRRRSTIYYQPPAKSGRF</sequence>
<dbReference type="Proteomes" id="UP001556367">
    <property type="component" value="Unassembled WGS sequence"/>
</dbReference>
<evidence type="ECO:0000313" key="2">
    <source>
        <dbReference type="Proteomes" id="UP001556367"/>
    </source>
</evidence>
<accession>A0ABR3JE54</accession>
<organism evidence="1 2">
    <name type="scientific">Hohenbuehelia grisea</name>
    <dbReference type="NCBI Taxonomy" id="104357"/>
    <lineage>
        <taxon>Eukaryota</taxon>
        <taxon>Fungi</taxon>
        <taxon>Dikarya</taxon>
        <taxon>Basidiomycota</taxon>
        <taxon>Agaricomycotina</taxon>
        <taxon>Agaricomycetes</taxon>
        <taxon>Agaricomycetidae</taxon>
        <taxon>Agaricales</taxon>
        <taxon>Pleurotineae</taxon>
        <taxon>Pleurotaceae</taxon>
        <taxon>Hohenbuehelia</taxon>
    </lineage>
</organism>